<protein>
    <submittedName>
        <fullName evidence="4">Glr1329 protein</fullName>
    </submittedName>
</protein>
<dbReference type="Proteomes" id="UP000000557">
    <property type="component" value="Chromosome"/>
</dbReference>
<accession>Q7NKZ7</accession>
<feature type="domain" description="Putative restriction endonuclease" evidence="3">
    <location>
        <begin position="20"/>
        <end position="173"/>
    </location>
</feature>
<evidence type="ECO:0000256" key="2">
    <source>
        <dbReference type="SAM" id="MobiDB-lite"/>
    </source>
</evidence>
<dbReference type="CDD" id="cd06260">
    <property type="entry name" value="DUF820-like"/>
    <property type="match status" value="1"/>
</dbReference>
<dbReference type="OrthoDB" id="449360at2"/>
<dbReference type="InterPro" id="IPR008538">
    <property type="entry name" value="Uma2"/>
</dbReference>
<proteinExistence type="predicted"/>
<dbReference type="InParanoid" id="Q7NKZ7"/>
<keyword evidence="1" id="KW-0175">Coiled coil</keyword>
<dbReference type="HOGENOM" id="CLU_075279_2_1_3"/>
<feature type="compositionally biased region" description="Polar residues" evidence="2">
    <location>
        <begin position="1"/>
        <end position="13"/>
    </location>
</feature>
<feature type="coiled-coil region" evidence="1">
    <location>
        <begin position="210"/>
        <end position="255"/>
    </location>
</feature>
<dbReference type="PANTHER" id="PTHR33352:SF3">
    <property type="entry name" value="SLR1612 PROTEIN"/>
    <property type="match status" value="1"/>
</dbReference>
<reference evidence="4 5" key="2">
    <citation type="journal article" date="2003" name="DNA Res.">
        <title>Complete genome structure of Gloeobacter violaceus PCC 7421, a cyanobacterium that lacks thylakoids (supplement).</title>
        <authorList>
            <person name="Nakamura Y."/>
            <person name="Kaneko T."/>
            <person name="Sato S."/>
            <person name="Mimuro M."/>
            <person name="Miyashita H."/>
            <person name="Tsuchiya T."/>
            <person name="Sasamoto S."/>
            <person name="Watanabe A."/>
            <person name="Kawashima K."/>
            <person name="Kishida Y."/>
            <person name="Kiyokawa C."/>
            <person name="Kohara M."/>
            <person name="Matsumoto M."/>
            <person name="Matsuno A."/>
            <person name="Nakazaki N."/>
            <person name="Shimpo S."/>
            <person name="Takeuchi C."/>
            <person name="Yamada M."/>
            <person name="Tabata S."/>
        </authorList>
    </citation>
    <scope>NUCLEOTIDE SEQUENCE [LARGE SCALE GENOMIC DNA]</scope>
    <source>
        <strain evidence="5">ATCC 29082 / PCC 7421</strain>
    </source>
</reference>
<dbReference type="PATRIC" id="fig|251221.4.peg.1356"/>
<dbReference type="AlphaFoldDB" id="Q7NKZ7"/>
<evidence type="ECO:0000313" key="5">
    <source>
        <dbReference type="Proteomes" id="UP000000557"/>
    </source>
</evidence>
<dbReference type="STRING" id="251221.gene:10758812"/>
<dbReference type="PANTHER" id="PTHR33352">
    <property type="entry name" value="SLR1095 PROTEIN"/>
    <property type="match status" value="1"/>
</dbReference>
<name>Q7NKZ7_GLOVI</name>
<evidence type="ECO:0000256" key="1">
    <source>
        <dbReference type="SAM" id="Coils"/>
    </source>
</evidence>
<dbReference type="eggNOG" id="COG4636">
    <property type="taxonomic scope" value="Bacteria"/>
</dbReference>
<dbReference type="RefSeq" id="WP_011141329.1">
    <property type="nucleotide sequence ID" value="NC_005125.1"/>
</dbReference>
<dbReference type="KEGG" id="gvi:glr1329"/>
<dbReference type="Pfam" id="PF05685">
    <property type="entry name" value="Uma2"/>
    <property type="match status" value="1"/>
</dbReference>
<reference evidence="4 5" key="1">
    <citation type="journal article" date="2003" name="DNA Res.">
        <title>Complete genome structure of Gloeobacter violaceus PCC 7421, a cyanobacterium that lacks thylakoids.</title>
        <authorList>
            <person name="Nakamura Y."/>
            <person name="Kaneko T."/>
            <person name="Sato S."/>
            <person name="Mimuro M."/>
            <person name="Miyashita H."/>
            <person name="Tsuchiya T."/>
            <person name="Sasamoto S."/>
            <person name="Watanabe A."/>
            <person name="Kawashima K."/>
            <person name="Kishida Y."/>
            <person name="Kiyokawa C."/>
            <person name="Kohara M."/>
            <person name="Matsumoto M."/>
            <person name="Matsuno A."/>
            <person name="Nakazaki N."/>
            <person name="Shimpo S."/>
            <person name="Takeuchi C."/>
            <person name="Yamada M."/>
            <person name="Tabata S."/>
        </authorList>
    </citation>
    <scope>NUCLEOTIDE SEQUENCE [LARGE SCALE GENOMIC DNA]</scope>
    <source>
        <strain evidence="5">ATCC 29082 / PCC 7421</strain>
    </source>
</reference>
<evidence type="ECO:0000313" key="4">
    <source>
        <dbReference type="EMBL" id="BAC89270.1"/>
    </source>
</evidence>
<dbReference type="EnsemblBacteria" id="BAC89270">
    <property type="protein sequence ID" value="BAC89270"/>
    <property type="gene ID" value="BAC89270"/>
</dbReference>
<dbReference type="EMBL" id="BA000045">
    <property type="protein sequence ID" value="BAC89270.1"/>
    <property type="molecule type" value="Genomic_DNA"/>
</dbReference>
<organism evidence="4 5">
    <name type="scientific">Gloeobacter violaceus (strain ATCC 29082 / PCC 7421)</name>
    <dbReference type="NCBI Taxonomy" id="251221"/>
    <lineage>
        <taxon>Bacteria</taxon>
        <taxon>Bacillati</taxon>
        <taxon>Cyanobacteriota</taxon>
        <taxon>Cyanophyceae</taxon>
        <taxon>Gloeobacterales</taxon>
        <taxon>Gloeobacteraceae</taxon>
        <taxon>Gloeobacter</taxon>
    </lineage>
</organism>
<dbReference type="PhylomeDB" id="Q7NKZ7"/>
<sequence>MTSFRPFVASQSEPPLPTMYDLPSENPEEPGLPDEFHDWQPQLLSQTFQPPAYPCDRVFTASDLNLYYDSLNTGLFKRPDWFAVVGVPRLVGSGRLSYVAWKEGRSPIVVVELLSPSTQEADQGQTLRGQQPPSKWEVYENILRVPYYVLFNREANIFRIFQLEGASYQELSEPNLWIKELQIGLGLWQGRFSGVERQWLRWHAANGEWIMTAEEDALQLAQRERKAREQAEQRAAQAEQKAAALAKRLQALGLDPDTEI</sequence>
<gene>
    <name evidence="4" type="ordered locus">glr1329</name>
</gene>
<evidence type="ECO:0000259" key="3">
    <source>
        <dbReference type="Pfam" id="PF05685"/>
    </source>
</evidence>
<keyword evidence="5" id="KW-1185">Reference proteome</keyword>
<feature type="region of interest" description="Disordered" evidence="2">
    <location>
        <begin position="1"/>
        <end position="32"/>
    </location>
</feature>